<protein>
    <recommendedName>
        <fullName evidence="1">Reverse transcriptase domain-containing protein</fullName>
    </recommendedName>
</protein>
<sequence>MVLEQAQCFSHTGAGMLLDQEKAYDRVNAVYLGAVLERFGFPDRFVSCINQLFFGNAMFVNINGFFTAGVHQERGIRQGDPLSPLLFDLALEPFLLSILQDPQFCGFNVTDGCVPPPLVNSVAVPTIKCLAYADDVCVLLRDPSDLARLQAHMDRYAAVSNAKFNKDKSEAFALDGRHSPSWQAAFEDMNLQVYHHQGSGSAFRYLGLYFAYNHTQRAQIEEMLLSSPNSIQDLVLPPSTAANQTFPRECQNMHLPVRMEQEISITTEREGVPASSFGGAICSRSIHPTVGLAKAMVELPG</sequence>
<accession>A0A0B7MSC8</accession>
<dbReference type="Proteomes" id="UP000054107">
    <property type="component" value="Unassembled WGS sequence"/>
</dbReference>
<feature type="domain" description="Reverse transcriptase" evidence="1">
    <location>
        <begin position="1"/>
        <end position="210"/>
    </location>
</feature>
<evidence type="ECO:0000313" key="2">
    <source>
        <dbReference type="EMBL" id="CEP08896.1"/>
    </source>
</evidence>
<keyword evidence="3" id="KW-1185">Reference proteome</keyword>
<dbReference type="STRING" id="35722.A0A0B7MSC8"/>
<dbReference type="PANTHER" id="PTHR31635:SF196">
    <property type="entry name" value="REVERSE TRANSCRIPTASE DOMAIN-CONTAINING PROTEIN-RELATED"/>
    <property type="match status" value="1"/>
</dbReference>
<dbReference type="InterPro" id="IPR000477">
    <property type="entry name" value="RT_dom"/>
</dbReference>
<dbReference type="PANTHER" id="PTHR31635">
    <property type="entry name" value="REVERSE TRANSCRIPTASE DOMAIN-CONTAINING PROTEIN-RELATED"/>
    <property type="match status" value="1"/>
</dbReference>
<evidence type="ECO:0000313" key="3">
    <source>
        <dbReference type="Proteomes" id="UP000054107"/>
    </source>
</evidence>
<organism evidence="2 3">
    <name type="scientific">Parasitella parasitica</name>
    <dbReference type="NCBI Taxonomy" id="35722"/>
    <lineage>
        <taxon>Eukaryota</taxon>
        <taxon>Fungi</taxon>
        <taxon>Fungi incertae sedis</taxon>
        <taxon>Mucoromycota</taxon>
        <taxon>Mucoromycotina</taxon>
        <taxon>Mucoromycetes</taxon>
        <taxon>Mucorales</taxon>
        <taxon>Mucorineae</taxon>
        <taxon>Mucoraceae</taxon>
        <taxon>Parasitella</taxon>
    </lineage>
</organism>
<gene>
    <name evidence="2" type="primary">PARPA_02299.1 scaffold 3774</name>
</gene>
<dbReference type="AlphaFoldDB" id="A0A0B7MSC8"/>
<name>A0A0B7MSC8_9FUNG</name>
<proteinExistence type="predicted"/>
<evidence type="ECO:0000259" key="1">
    <source>
        <dbReference type="PROSITE" id="PS50878"/>
    </source>
</evidence>
<dbReference type="InterPro" id="IPR043502">
    <property type="entry name" value="DNA/RNA_pol_sf"/>
</dbReference>
<reference evidence="2 3" key="1">
    <citation type="submission" date="2014-09" db="EMBL/GenBank/DDBJ databases">
        <authorList>
            <person name="Ellenberger Sabrina"/>
        </authorList>
    </citation>
    <scope>NUCLEOTIDE SEQUENCE [LARGE SCALE GENOMIC DNA]</scope>
    <source>
        <strain evidence="2 3">CBS 412.66</strain>
    </source>
</reference>
<dbReference type="EMBL" id="LN720533">
    <property type="protein sequence ID" value="CEP08896.1"/>
    <property type="molecule type" value="Genomic_DNA"/>
</dbReference>
<dbReference type="OrthoDB" id="2288387at2759"/>
<dbReference type="SUPFAM" id="SSF56672">
    <property type="entry name" value="DNA/RNA polymerases"/>
    <property type="match status" value="1"/>
</dbReference>
<dbReference type="Pfam" id="PF00078">
    <property type="entry name" value="RVT_1"/>
    <property type="match status" value="1"/>
</dbReference>
<dbReference type="PROSITE" id="PS50878">
    <property type="entry name" value="RT_POL"/>
    <property type="match status" value="1"/>
</dbReference>